<dbReference type="AlphaFoldDB" id="A0A8J2WHR2"/>
<evidence type="ECO:0000313" key="2">
    <source>
        <dbReference type="Proteomes" id="UP000789390"/>
    </source>
</evidence>
<protein>
    <submittedName>
        <fullName evidence="1">Uncharacterized protein</fullName>
    </submittedName>
</protein>
<dbReference type="Proteomes" id="UP000789390">
    <property type="component" value="Unassembled WGS sequence"/>
</dbReference>
<accession>A0A8J2WHR2</accession>
<reference evidence="1" key="1">
    <citation type="submission" date="2021-11" db="EMBL/GenBank/DDBJ databases">
        <authorList>
            <person name="Schell T."/>
        </authorList>
    </citation>
    <scope>NUCLEOTIDE SEQUENCE</scope>
    <source>
        <strain evidence="1">M5</strain>
    </source>
</reference>
<name>A0A8J2WHR2_9CRUS</name>
<evidence type="ECO:0000313" key="1">
    <source>
        <dbReference type="EMBL" id="CAH0104797.1"/>
    </source>
</evidence>
<proteinExistence type="predicted"/>
<dbReference type="EMBL" id="CAKKLH010000157">
    <property type="protein sequence ID" value="CAH0104797.1"/>
    <property type="molecule type" value="Genomic_DNA"/>
</dbReference>
<keyword evidence="2" id="KW-1185">Reference proteome</keyword>
<gene>
    <name evidence="1" type="ORF">DGAL_LOCUS7726</name>
</gene>
<organism evidence="1 2">
    <name type="scientific">Daphnia galeata</name>
    <dbReference type="NCBI Taxonomy" id="27404"/>
    <lineage>
        <taxon>Eukaryota</taxon>
        <taxon>Metazoa</taxon>
        <taxon>Ecdysozoa</taxon>
        <taxon>Arthropoda</taxon>
        <taxon>Crustacea</taxon>
        <taxon>Branchiopoda</taxon>
        <taxon>Diplostraca</taxon>
        <taxon>Cladocera</taxon>
        <taxon>Anomopoda</taxon>
        <taxon>Daphniidae</taxon>
        <taxon>Daphnia</taxon>
    </lineage>
</organism>
<sequence length="136" mass="15360">MAQGLMDQFQIAGQQPAPKVLYTDLDCGFSKFKMMFNKLGRNGYRLDSWYLCADLQPLPPESHPLHGNFMVKFSELKLAIPGNDFKINFKSQHGNNYTHRIPSDKPDCELTGSLVPFTNQVAKSPPPPRSVSEQIF</sequence>
<comment type="caution">
    <text evidence="1">The sequence shown here is derived from an EMBL/GenBank/DDBJ whole genome shotgun (WGS) entry which is preliminary data.</text>
</comment>